<organism evidence="2 3">
    <name type="scientific">candidate division NPL-UPA2 bacterium Unc8</name>
    <dbReference type="NCBI Taxonomy" id="1980939"/>
    <lineage>
        <taxon>Bacteria</taxon>
    </lineage>
</organism>
<dbReference type="Proteomes" id="UP000266287">
    <property type="component" value="Unassembled WGS sequence"/>
</dbReference>
<accession>A0A399FZA7</accession>
<name>A0A399FZA7_UNCN2</name>
<sequence>MKKILVVSVMVLGLVTLSPSAHAIIPGIPGLEDMGIEVRAGLEHASRDWERPGFKGESTTLGLFAEPTFEVMEGLDAYLKLGMASIEFKSAGVTFDGGMDLGWGLGVKYTMPLDGLGLPGMGIIEGMPFGEALEVGAGFEYIALSSDYRAVRGFPAGSLKIRGWRLSLFASEDMGMFVPYIGLRYSDMELKRAAVRYDAADNFGIFLGADIPMDFANINVEIGFLDETSFKVGASFAF</sequence>
<feature type="signal peptide" evidence="1">
    <location>
        <begin position="1"/>
        <end position="23"/>
    </location>
</feature>
<feature type="chain" id="PRO_5017409425" description="Outer membrane protein beta-barrel domain-containing protein" evidence="1">
    <location>
        <begin position="24"/>
        <end position="238"/>
    </location>
</feature>
<dbReference type="AlphaFoldDB" id="A0A399FZA7"/>
<comment type="caution">
    <text evidence="2">The sequence shown here is derived from an EMBL/GenBank/DDBJ whole genome shotgun (WGS) entry which is preliminary data.</text>
</comment>
<evidence type="ECO:0000313" key="2">
    <source>
        <dbReference type="EMBL" id="RII00759.1"/>
    </source>
</evidence>
<keyword evidence="1" id="KW-0732">Signal</keyword>
<dbReference type="EMBL" id="NDHY01000002">
    <property type="protein sequence ID" value="RII00759.1"/>
    <property type="molecule type" value="Genomic_DNA"/>
</dbReference>
<reference evidence="2 3" key="1">
    <citation type="submission" date="2018-08" db="EMBL/GenBank/DDBJ databases">
        <title>Draft genome of candidate division NPL-UPA2 bacterium Unc8 that adapted to ultra-basic serpentinizing groundwater.</title>
        <authorList>
            <person name="Ishii S."/>
            <person name="Suzuki S."/>
            <person name="Nealson K.H."/>
        </authorList>
    </citation>
    <scope>NUCLEOTIDE SEQUENCE [LARGE SCALE GENOMIC DNA]</scope>
    <source>
        <strain evidence="2">Unc8</strain>
    </source>
</reference>
<evidence type="ECO:0008006" key="4">
    <source>
        <dbReference type="Google" id="ProtNLM"/>
    </source>
</evidence>
<evidence type="ECO:0000313" key="3">
    <source>
        <dbReference type="Proteomes" id="UP000266287"/>
    </source>
</evidence>
<protein>
    <recommendedName>
        <fullName evidence="4">Outer membrane protein beta-barrel domain-containing protein</fullName>
    </recommendedName>
</protein>
<gene>
    <name evidence="2" type="ORF">B9J77_01725</name>
</gene>
<evidence type="ECO:0000256" key="1">
    <source>
        <dbReference type="SAM" id="SignalP"/>
    </source>
</evidence>
<proteinExistence type="predicted"/>